<dbReference type="PROSITE" id="PS50850">
    <property type="entry name" value="MFS"/>
    <property type="match status" value="1"/>
</dbReference>
<feature type="transmembrane region" description="Helical" evidence="6">
    <location>
        <begin position="409"/>
        <end position="433"/>
    </location>
</feature>
<evidence type="ECO:0000259" key="7">
    <source>
        <dbReference type="PROSITE" id="PS50850"/>
    </source>
</evidence>
<dbReference type="GO" id="GO:0005886">
    <property type="term" value="C:plasma membrane"/>
    <property type="evidence" value="ECO:0007669"/>
    <property type="project" value="TreeGrafter"/>
</dbReference>
<comment type="subcellular location">
    <subcellularLocation>
        <location evidence="1">Membrane</location>
        <topology evidence="1">Multi-pass membrane protein</topology>
    </subcellularLocation>
</comment>
<evidence type="ECO:0000313" key="9">
    <source>
        <dbReference type="Proteomes" id="UP000469558"/>
    </source>
</evidence>
<dbReference type="InterPro" id="IPR011701">
    <property type="entry name" value="MFS"/>
</dbReference>
<comment type="caution">
    <text evidence="8">The sequence shown here is derived from an EMBL/GenBank/DDBJ whole genome shotgun (WGS) entry which is preliminary data.</text>
</comment>
<evidence type="ECO:0000256" key="4">
    <source>
        <dbReference type="ARBA" id="ARBA00022989"/>
    </source>
</evidence>
<name>A0A8T9BZH8_9HELO</name>
<dbReference type="AlphaFoldDB" id="A0A8T9BZH8"/>
<feature type="transmembrane region" description="Helical" evidence="6">
    <location>
        <begin position="114"/>
        <end position="131"/>
    </location>
</feature>
<dbReference type="Pfam" id="PF07690">
    <property type="entry name" value="MFS_1"/>
    <property type="match status" value="1"/>
</dbReference>
<dbReference type="SUPFAM" id="SSF103473">
    <property type="entry name" value="MFS general substrate transporter"/>
    <property type="match status" value="1"/>
</dbReference>
<feature type="transmembrane region" description="Helical" evidence="6">
    <location>
        <begin position="289"/>
        <end position="311"/>
    </location>
</feature>
<feature type="transmembrane region" description="Helical" evidence="6">
    <location>
        <begin position="79"/>
        <end position="102"/>
    </location>
</feature>
<reference evidence="8 9" key="1">
    <citation type="submission" date="2018-05" db="EMBL/GenBank/DDBJ databases">
        <title>Genome sequencing and assembly of the regulated plant pathogen Lachnellula willkommii and related sister species for the development of diagnostic species identification markers.</title>
        <authorList>
            <person name="Giroux E."/>
            <person name="Bilodeau G."/>
        </authorList>
    </citation>
    <scope>NUCLEOTIDE SEQUENCE [LARGE SCALE GENOMIC DNA]</scope>
    <source>
        <strain evidence="8 9">CBS 268.59</strain>
    </source>
</reference>
<evidence type="ECO:0000256" key="6">
    <source>
        <dbReference type="SAM" id="Phobius"/>
    </source>
</evidence>
<dbReference type="PANTHER" id="PTHR23502">
    <property type="entry name" value="MAJOR FACILITATOR SUPERFAMILY"/>
    <property type="match status" value="1"/>
</dbReference>
<keyword evidence="9" id="KW-1185">Reference proteome</keyword>
<feature type="domain" description="Major facilitator superfamily (MFS) profile" evidence="7">
    <location>
        <begin position="48"/>
        <end position="481"/>
    </location>
</feature>
<keyword evidence="4 6" id="KW-1133">Transmembrane helix</keyword>
<gene>
    <name evidence="8" type="primary">ITP1_4</name>
    <name evidence="8" type="ORF">LSUE1_G006456</name>
</gene>
<evidence type="ECO:0000256" key="2">
    <source>
        <dbReference type="ARBA" id="ARBA00022448"/>
    </source>
</evidence>
<keyword evidence="5 6" id="KW-0472">Membrane</keyword>
<dbReference type="Gene3D" id="1.20.1720.10">
    <property type="entry name" value="Multidrug resistance protein D"/>
    <property type="match status" value="2"/>
</dbReference>
<evidence type="ECO:0000256" key="1">
    <source>
        <dbReference type="ARBA" id="ARBA00004141"/>
    </source>
</evidence>
<protein>
    <submittedName>
        <fullName evidence="8">Itaconate transport protein</fullName>
    </submittedName>
</protein>
<dbReference type="OrthoDB" id="2441642at2759"/>
<dbReference type="EMBL" id="QGMK01001156">
    <property type="protein sequence ID" value="TVY73194.1"/>
    <property type="molecule type" value="Genomic_DNA"/>
</dbReference>
<feature type="transmembrane region" description="Helical" evidence="6">
    <location>
        <begin position="317"/>
        <end position="340"/>
    </location>
</feature>
<feature type="transmembrane region" description="Helical" evidence="6">
    <location>
        <begin position="202"/>
        <end position="222"/>
    </location>
</feature>
<organism evidence="8 9">
    <name type="scientific">Lachnellula suecica</name>
    <dbReference type="NCBI Taxonomy" id="602035"/>
    <lineage>
        <taxon>Eukaryota</taxon>
        <taxon>Fungi</taxon>
        <taxon>Dikarya</taxon>
        <taxon>Ascomycota</taxon>
        <taxon>Pezizomycotina</taxon>
        <taxon>Leotiomycetes</taxon>
        <taxon>Helotiales</taxon>
        <taxon>Lachnaceae</taxon>
        <taxon>Lachnellula</taxon>
    </lineage>
</organism>
<dbReference type="InterPro" id="IPR020846">
    <property type="entry name" value="MFS_dom"/>
</dbReference>
<proteinExistence type="predicted"/>
<evidence type="ECO:0000313" key="8">
    <source>
        <dbReference type="EMBL" id="TVY73194.1"/>
    </source>
</evidence>
<dbReference type="PANTHER" id="PTHR23502:SF51">
    <property type="entry name" value="QUINIDINE RESISTANCE PROTEIN 1-RELATED"/>
    <property type="match status" value="1"/>
</dbReference>
<feature type="non-terminal residue" evidence="8">
    <location>
        <position position="481"/>
    </location>
</feature>
<evidence type="ECO:0000256" key="3">
    <source>
        <dbReference type="ARBA" id="ARBA00022692"/>
    </source>
</evidence>
<keyword evidence="3 6" id="KW-0812">Transmembrane</keyword>
<dbReference type="Proteomes" id="UP000469558">
    <property type="component" value="Unassembled WGS sequence"/>
</dbReference>
<dbReference type="InterPro" id="IPR036259">
    <property type="entry name" value="MFS_trans_sf"/>
</dbReference>
<sequence length="481" mass="51607">MGDSPLHEQTPTDISGQGQACAATSNVLPHIIPEPLYTIYNRREKLFLVCLGTMATFLSPVTANIYFPAMNVLAEDLHVSYNLINLTITTFLIFQGLAPTFVGSFSDSVGRRPAYLITFVIYLGANLGLALQNSYTALLVLRCLQSAGSSGTLALGNALVSDIATSSERGTYIGYSSMGALLGQVLGPIMGGLLNKFLGWRAIFWFLFIFSAVVLLLFLVLLPETCRAVVGNGSIPPQKWNISLLTYLKQRSLLKSSTALPPSPPPLPSKRPNLLASLKIIFSKQGSLLLLYTGFIFSGFYTITAALPAAFAKNYGFNSLQIGLCYIPFGCGSLTSAILTGKTVDWNFRRHARILGIPITKGRQTSIRHFPIEKARLQIIFPLMFAGSAFMVAYQWVVEAGTNLAGPLILLFPMGFCITGAFTVLSALMVDLWPESPGTATAASNLVRCWMSAGVVAGIGPLIAEWGNGVTGVLIAGGLGR</sequence>
<feature type="transmembrane region" description="Helical" evidence="6">
    <location>
        <begin position="377"/>
        <end position="397"/>
    </location>
</feature>
<accession>A0A8T9BZH8</accession>
<feature type="transmembrane region" description="Helical" evidence="6">
    <location>
        <begin position="46"/>
        <end position="67"/>
    </location>
</feature>
<keyword evidence="2" id="KW-0813">Transport</keyword>
<dbReference type="GO" id="GO:0022857">
    <property type="term" value="F:transmembrane transporter activity"/>
    <property type="evidence" value="ECO:0007669"/>
    <property type="project" value="InterPro"/>
</dbReference>
<dbReference type="FunFam" id="1.20.1720.10:FF:000009">
    <property type="entry name" value="MFS multidrug transporter"/>
    <property type="match status" value="1"/>
</dbReference>
<evidence type="ECO:0000256" key="5">
    <source>
        <dbReference type="ARBA" id="ARBA00023136"/>
    </source>
</evidence>